<dbReference type="Pfam" id="PF12937">
    <property type="entry name" value="F-box-like"/>
    <property type="match status" value="1"/>
</dbReference>
<keyword evidence="3" id="KW-1185">Reference proteome</keyword>
<comment type="caution">
    <text evidence="2">The sequence shown here is derived from an EMBL/GenBank/DDBJ whole genome shotgun (WGS) entry which is preliminary data.</text>
</comment>
<dbReference type="SUPFAM" id="SSF81383">
    <property type="entry name" value="F-box domain"/>
    <property type="match status" value="1"/>
</dbReference>
<evidence type="ECO:0000313" key="3">
    <source>
        <dbReference type="Proteomes" id="UP000807469"/>
    </source>
</evidence>
<dbReference type="InterPro" id="IPR001810">
    <property type="entry name" value="F-box_dom"/>
</dbReference>
<accession>A0A9P6CZM1</accession>
<reference evidence="2" key="1">
    <citation type="submission" date="2020-11" db="EMBL/GenBank/DDBJ databases">
        <authorList>
            <consortium name="DOE Joint Genome Institute"/>
            <person name="Ahrendt S."/>
            <person name="Riley R."/>
            <person name="Andreopoulos W."/>
            <person name="Labutti K."/>
            <person name="Pangilinan J."/>
            <person name="Ruiz-Duenas F.J."/>
            <person name="Barrasa J.M."/>
            <person name="Sanchez-Garcia M."/>
            <person name="Camarero S."/>
            <person name="Miyauchi S."/>
            <person name="Serrano A."/>
            <person name="Linde D."/>
            <person name="Babiker R."/>
            <person name="Drula E."/>
            <person name="Ayuso-Fernandez I."/>
            <person name="Pacheco R."/>
            <person name="Padilla G."/>
            <person name="Ferreira P."/>
            <person name="Barriuso J."/>
            <person name="Kellner H."/>
            <person name="Castanera R."/>
            <person name="Alfaro M."/>
            <person name="Ramirez L."/>
            <person name="Pisabarro A.G."/>
            <person name="Kuo A."/>
            <person name="Tritt A."/>
            <person name="Lipzen A."/>
            <person name="He G."/>
            <person name="Yan M."/>
            <person name="Ng V."/>
            <person name="Cullen D."/>
            <person name="Martin F."/>
            <person name="Rosso M.-N."/>
            <person name="Henrissat B."/>
            <person name="Hibbett D."/>
            <person name="Martinez A.T."/>
            <person name="Grigoriev I.V."/>
        </authorList>
    </citation>
    <scope>NUCLEOTIDE SEQUENCE</scope>
    <source>
        <strain evidence="2">CIRM-BRFM 674</strain>
    </source>
</reference>
<proteinExistence type="predicted"/>
<gene>
    <name evidence="2" type="ORF">BDN70DRAFT_91099</name>
</gene>
<feature type="domain" description="F-box" evidence="1">
    <location>
        <begin position="28"/>
        <end position="74"/>
    </location>
</feature>
<sequence>MNVDAKKSNNYDQISLTQDEYGRVGVMEAGIESLSPELLNDILSRLEPEDILRVQQVSRHLNNASHARSIWLALVKGSQMRYLVEKRFELYTAQELEDLVRHKLRRDAHWASNSKPLAVYNFGMDEESSFAGFHILVPGGRWFITMDLHGGIYYEDLLDVDDPCGGSIAEGIDPDTFEALGAFLCMEMLESTEYLAFHLLSVGRRTWELEKDEHLFPSECDAAHHIQMFYVSVEFDDYGTISGLKSERLSSFFEDGNLGFYNVSFCGNVLAYHSINPTCCILIDWKEANGRLLEHTRRRLRTNTKMSTLLSETILCAWTQQEILVYDLASMDLPFFMDPPTGKDIEFDKPTWSLKYPCPINFKLERRTPPILTDNSILLLFSLSDGILKLTVPKSLSDEPSLVVLPTQSDIVHSDLHPAKDPGCRRQLQPDGGAEYCNKQIIAYRYNKAEDGTIMSISSSTRPISFRDANIRNAALHLDGYSGRIFLSSDADSHYIVDLEECSE</sequence>
<evidence type="ECO:0000259" key="1">
    <source>
        <dbReference type="PROSITE" id="PS50181"/>
    </source>
</evidence>
<dbReference type="CDD" id="cd09917">
    <property type="entry name" value="F-box_SF"/>
    <property type="match status" value="1"/>
</dbReference>
<dbReference type="SMART" id="SM00256">
    <property type="entry name" value="FBOX"/>
    <property type="match status" value="1"/>
</dbReference>
<dbReference type="EMBL" id="MU155250">
    <property type="protein sequence ID" value="KAF9477818.1"/>
    <property type="molecule type" value="Genomic_DNA"/>
</dbReference>
<evidence type="ECO:0000313" key="2">
    <source>
        <dbReference type="EMBL" id="KAF9477818.1"/>
    </source>
</evidence>
<dbReference type="PROSITE" id="PS50181">
    <property type="entry name" value="FBOX"/>
    <property type="match status" value="1"/>
</dbReference>
<dbReference type="AlphaFoldDB" id="A0A9P6CZM1"/>
<dbReference type="InterPro" id="IPR036047">
    <property type="entry name" value="F-box-like_dom_sf"/>
</dbReference>
<dbReference type="Gene3D" id="1.20.1280.50">
    <property type="match status" value="1"/>
</dbReference>
<name>A0A9P6CZM1_9AGAR</name>
<organism evidence="2 3">
    <name type="scientific">Pholiota conissans</name>
    <dbReference type="NCBI Taxonomy" id="109636"/>
    <lineage>
        <taxon>Eukaryota</taxon>
        <taxon>Fungi</taxon>
        <taxon>Dikarya</taxon>
        <taxon>Basidiomycota</taxon>
        <taxon>Agaricomycotina</taxon>
        <taxon>Agaricomycetes</taxon>
        <taxon>Agaricomycetidae</taxon>
        <taxon>Agaricales</taxon>
        <taxon>Agaricineae</taxon>
        <taxon>Strophariaceae</taxon>
        <taxon>Pholiota</taxon>
    </lineage>
</organism>
<dbReference type="Proteomes" id="UP000807469">
    <property type="component" value="Unassembled WGS sequence"/>
</dbReference>
<protein>
    <recommendedName>
        <fullName evidence="1">F-box domain-containing protein</fullName>
    </recommendedName>
</protein>
<dbReference type="OrthoDB" id="2885124at2759"/>